<feature type="region of interest" description="Disordered" evidence="1">
    <location>
        <begin position="103"/>
        <end position="149"/>
    </location>
</feature>
<name>A0A6P8GXN4_ACTTE</name>
<dbReference type="GeneID" id="116286622"/>
<dbReference type="KEGG" id="aten:116286622"/>
<gene>
    <name evidence="3" type="primary">LOC116286622</name>
</gene>
<evidence type="ECO:0000256" key="1">
    <source>
        <dbReference type="SAM" id="MobiDB-lite"/>
    </source>
</evidence>
<dbReference type="Proteomes" id="UP000515163">
    <property type="component" value="Unplaced"/>
</dbReference>
<dbReference type="InParanoid" id="A0A6P8GXN4"/>
<sequence>MVGRTQLAIVDHNNNSNREQAITKKGEGRYRVVFPKTRKTWVAKPVLTQKSYSFVNIMVDEIAECHKNKKTLPKIQVPEHIPKNIATVKRPPKEEVVKKHISRMIKKKKEKSQSNDSISDHSTRLDSENQRIRSHLQDQVEESERGCTSRHMKAKPLEFLFLRHPNTISLTDDMLRVDSFCALECERHHIADDSETRQLPKPNGSDTQL</sequence>
<proteinExistence type="predicted"/>
<reference evidence="3" key="1">
    <citation type="submission" date="2025-08" db="UniProtKB">
        <authorList>
            <consortium name="RefSeq"/>
        </authorList>
    </citation>
    <scope>IDENTIFICATION</scope>
    <source>
        <tissue evidence="3">Tentacle</tissue>
    </source>
</reference>
<feature type="compositionally biased region" description="Basic and acidic residues" evidence="1">
    <location>
        <begin position="118"/>
        <end position="147"/>
    </location>
</feature>
<protein>
    <submittedName>
        <fullName evidence="3">Uncharacterized protein LOC116286622</fullName>
    </submittedName>
</protein>
<dbReference type="AlphaFoldDB" id="A0A6P8GXN4"/>
<dbReference type="OrthoDB" id="5814287at2759"/>
<evidence type="ECO:0000313" key="3">
    <source>
        <dbReference type="RefSeq" id="XP_031549029.1"/>
    </source>
</evidence>
<accession>A0A6P8GXN4</accession>
<dbReference type="RefSeq" id="XP_031549029.1">
    <property type="nucleotide sequence ID" value="XM_031693169.1"/>
</dbReference>
<keyword evidence="2" id="KW-1185">Reference proteome</keyword>
<organism evidence="2 3">
    <name type="scientific">Actinia tenebrosa</name>
    <name type="common">Australian red waratah sea anemone</name>
    <dbReference type="NCBI Taxonomy" id="6105"/>
    <lineage>
        <taxon>Eukaryota</taxon>
        <taxon>Metazoa</taxon>
        <taxon>Cnidaria</taxon>
        <taxon>Anthozoa</taxon>
        <taxon>Hexacorallia</taxon>
        <taxon>Actiniaria</taxon>
        <taxon>Actiniidae</taxon>
        <taxon>Actinia</taxon>
    </lineage>
</organism>
<evidence type="ECO:0000313" key="2">
    <source>
        <dbReference type="Proteomes" id="UP000515163"/>
    </source>
</evidence>